<dbReference type="eggNOG" id="COG0237">
    <property type="taxonomic scope" value="Bacteria"/>
</dbReference>
<reference evidence="1 2" key="1">
    <citation type="journal article" date="2009" name="Appl. Environ. Microbiol.">
        <title>Rhizobium sp. strain NGR234 possesses a remarkable number of secretion systems.</title>
        <authorList>
            <person name="Schmeisser C."/>
            <person name="Liesegang H."/>
            <person name="Krysciak D."/>
            <person name="Bakkou N."/>
            <person name="Le Quere A."/>
            <person name="Wollherr A."/>
            <person name="Heinemeyer I."/>
            <person name="Morgenstern B."/>
            <person name="Pommerening-Roeser A."/>
            <person name="Flores M."/>
            <person name="Palacios R."/>
            <person name="Brenner S."/>
            <person name="Gottschalk G."/>
            <person name="Schmitz R.A."/>
            <person name="Broughton W.J."/>
            <person name="Perret X."/>
            <person name="Strittmatter A.W."/>
            <person name="Streit W.R."/>
        </authorList>
    </citation>
    <scope>NUCLEOTIDE SEQUENCE [LARGE SCALE GENOMIC DNA]</scope>
    <source>
        <strain evidence="2">NBRC 101917 / NGR234</strain>
    </source>
</reference>
<evidence type="ECO:0000313" key="2">
    <source>
        <dbReference type="Proteomes" id="UP000001054"/>
    </source>
</evidence>
<dbReference type="KEGG" id="rhi:NGR_c05910"/>
<sequence>MPQLWYKCATSQTDCILAVMATDSHDLSTESELLTSLPDIAVSVQGFGSQDTAQALGNGVIHLLHEVGRFIDISSLDGVTIAVDYDAALRDLDRGIEGLRPEERTKDGILTGVGKAILVKRADDVKTHLVFAAEALSCLALKEADSGLFYLALALIAHECAHVEEHARRNRQFPGTLLNEESLGFVPACLRQFSEAFWCEYAVCRASANFAPNEGDGFREALKLRLEPARREAREAIKAYRTHGDALRVFNEVGLAVIEPLRMASYLFGHLDGFSGDLTDVTIELPTNDQAFVAGITELVSQLRDLWDRRDHWESHDDMLVLGETAFDVLRLCGVDVQPSANGQAHIAVPITLDTIP</sequence>
<dbReference type="PATRIC" id="fig|394.7.peg.3405"/>
<organism evidence="1 2">
    <name type="scientific">Sinorhizobium fredii (strain NBRC 101917 / NGR234)</name>
    <dbReference type="NCBI Taxonomy" id="394"/>
    <lineage>
        <taxon>Bacteria</taxon>
        <taxon>Pseudomonadati</taxon>
        <taxon>Pseudomonadota</taxon>
        <taxon>Alphaproteobacteria</taxon>
        <taxon>Hyphomicrobiales</taxon>
        <taxon>Rhizobiaceae</taxon>
        <taxon>Sinorhizobium/Ensifer group</taxon>
        <taxon>Sinorhizobium</taxon>
    </lineage>
</organism>
<dbReference type="Proteomes" id="UP000001054">
    <property type="component" value="Chromosome"/>
</dbReference>
<proteinExistence type="predicted"/>
<gene>
    <name evidence="1" type="ordered locus">NGR_c05910</name>
</gene>
<evidence type="ECO:0000313" key="1">
    <source>
        <dbReference type="EMBL" id="ACP24384.1"/>
    </source>
</evidence>
<name>C3MI36_SINFN</name>
<dbReference type="AlphaFoldDB" id="C3MI36"/>
<protein>
    <submittedName>
        <fullName evidence="1">Uncharacterized protein</fullName>
    </submittedName>
</protein>
<dbReference type="HOGENOM" id="CLU_066425_0_0_5"/>
<accession>C3MI36</accession>
<dbReference type="OrthoDB" id="8126713at2"/>
<dbReference type="EMBL" id="CP001389">
    <property type="protein sequence ID" value="ACP24384.1"/>
    <property type="molecule type" value="Genomic_DNA"/>
</dbReference>
<keyword evidence="2" id="KW-1185">Reference proteome</keyword>